<proteinExistence type="predicted"/>
<keyword evidence="2" id="KW-1185">Reference proteome</keyword>
<evidence type="ECO:0000313" key="1">
    <source>
        <dbReference type="EMBL" id="KAK2943321.1"/>
    </source>
</evidence>
<dbReference type="Proteomes" id="UP001281761">
    <property type="component" value="Unassembled WGS sequence"/>
</dbReference>
<organism evidence="1 2">
    <name type="scientific">Blattamonas nauphoetae</name>
    <dbReference type="NCBI Taxonomy" id="2049346"/>
    <lineage>
        <taxon>Eukaryota</taxon>
        <taxon>Metamonada</taxon>
        <taxon>Preaxostyla</taxon>
        <taxon>Oxymonadida</taxon>
        <taxon>Blattamonas</taxon>
    </lineage>
</organism>
<comment type="caution">
    <text evidence="1">The sequence shown here is derived from an EMBL/GenBank/DDBJ whole genome shotgun (WGS) entry which is preliminary data.</text>
</comment>
<dbReference type="EMBL" id="JARBJD010000352">
    <property type="protein sequence ID" value="KAK2943321.1"/>
    <property type="molecule type" value="Genomic_DNA"/>
</dbReference>
<protein>
    <submittedName>
        <fullName evidence="1">Uncharacterized protein</fullName>
    </submittedName>
</protein>
<reference evidence="1 2" key="1">
    <citation type="journal article" date="2022" name="bioRxiv">
        <title>Genomics of Preaxostyla Flagellates Illuminates Evolutionary Transitions and the Path Towards Mitochondrial Loss.</title>
        <authorList>
            <person name="Novak L.V.F."/>
            <person name="Treitli S.C."/>
            <person name="Pyrih J."/>
            <person name="Halakuc P."/>
            <person name="Pipaliya S.V."/>
            <person name="Vacek V."/>
            <person name="Brzon O."/>
            <person name="Soukal P."/>
            <person name="Eme L."/>
            <person name="Dacks J.B."/>
            <person name="Karnkowska A."/>
            <person name="Elias M."/>
            <person name="Hampl V."/>
        </authorList>
    </citation>
    <scope>NUCLEOTIDE SEQUENCE [LARGE SCALE GENOMIC DNA]</scope>
    <source>
        <strain evidence="1">NAU3</strain>
        <tissue evidence="1">Gut</tissue>
    </source>
</reference>
<name>A0ABQ9WV14_9EUKA</name>
<sequence length="147" mass="17029">MIASIHESRGNLRTRRTTTTFQNNHCERGAYTNKTDTKKKRPVPVRLLCGEHDSMNRQRQCVQRQLHATQVRQREKEIERKLRNPVPSKYQRCAEWIHKAKRPLTILGAEGGDGREGISCGEKSRVAAWGDGTARLKQPQCRWIQKK</sequence>
<evidence type="ECO:0000313" key="2">
    <source>
        <dbReference type="Proteomes" id="UP001281761"/>
    </source>
</evidence>
<accession>A0ABQ9WV14</accession>
<gene>
    <name evidence="1" type="ORF">BLNAU_21746</name>
</gene>